<evidence type="ECO:0000256" key="13">
    <source>
        <dbReference type="ARBA" id="ARBA00023204"/>
    </source>
</evidence>
<feature type="region of interest" description="Disordered" evidence="18">
    <location>
        <begin position="138"/>
        <end position="168"/>
    </location>
</feature>
<evidence type="ECO:0000256" key="10">
    <source>
        <dbReference type="ARBA" id="ARBA00022806"/>
    </source>
</evidence>
<dbReference type="Gene3D" id="3.40.50.10810">
    <property type="entry name" value="Tandem AAA-ATPase domain"/>
    <property type="match status" value="1"/>
</dbReference>
<dbReference type="PANTHER" id="PTHR45629:SF7">
    <property type="entry name" value="DNA EXCISION REPAIR PROTEIN ERCC-6-RELATED"/>
    <property type="match status" value="1"/>
</dbReference>
<dbReference type="STRING" id="451379.A0A0N5AA18"/>
<keyword evidence="8" id="KW-0498">Mitosis</keyword>
<keyword evidence="6" id="KW-0547">Nucleotide-binding</keyword>
<evidence type="ECO:0000256" key="4">
    <source>
        <dbReference type="ARBA" id="ARBA00015341"/>
    </source>
</evidence>
<dbReference type="InterPro" id="IPR049730">
    <property type="entry name" value="SNF2/RAD54-like_C"/>
</dbReference>
<dbReference type="GO" id="GO:0006283">
    <property type="term" value="P:transcription-coupled nucleotide-excision repair"/>
    <property type="evidence" value="ECO:0007669"/>
    <property type="project" value="TreeGrafter"/>
</dbReference>
<keyword evidence="7" id="KW-0227">DNA damage</keyword>
<evidence type="ECO:0000313" key="21">
    <source>
        <dbReference type="Proteomes" id="UP000046393"/>
    </source>
</evidence>
<comment type="subcellular location">
    <subcellularLocation>
        <location evidence="1">Nucleus</location>
    </subcellularLocation>
</comment>
<keyword evidence="12" id="KW-0238">DNA-binding</keyword>
<name>A0A0N5AA18_9BILA</name>
<dbReference type="InterPro" id="IPR027417">
    <property type="entry name" value="P-loop_NTPase"/>
</dbReference>
<dbReference type="InterPro" id="IPR038718">
    <property type="entry name" value="SNF2-like_sf"/>
</dbReference>
<dbReference type="GO" id="GO:0005634">
    <property type="term" value="C:nucleus"/>
    <property type="evidence" value="ECO:0007669"/>
    <property type="project" value="TreeGrafter"/>
</dbReference>
<evidence type="ECO:0000256" key="8">
    <source>
        <dbReference type="ARBA" id="ARBA00022776"/>
    </source>
</evidence>
<accession>A0A0N5AA18</accession>
<dbReference type="SMART" id="SM00487">
    <property type="entry name" value="DEXDc"/>
    <property type="match status" value="1"/>
</dbReference>
<feature type="region of interest" description="Disordered" evidence="18">
    <location>
        <begin position="896"/>
        <end position="920"/>
    </location>
</feature>
<dbReference type="FunFam" id="3.40.50.10810:FF:000150">
    <property type="entry name" value="Helicase, putative"/>
    <property type="match status" value="1"/>
</dbReference>
<feature type="region of interest" description="Disordered" evidence="18">
    <location>
        <begin position="1098"/>
        <end position="1120"/>
    </location>
</feature>
<feature type="compositionally biased region" description="Polar residues" evidence="18">
    <location>
        <begin position="1100"/>
        <end position="1115"/>
    </location>
</feature>
<dbReference type="SMART" id="SM00490">
    <property type="entry name" value="HELICc"/>
    <property type="match status" value="1"/>
</dbReference>
<dbReference type="CDD" id="cd18000">
    <property type="entry name" value="DEXHc_ERCC6"/>
    <property type="match status" value="1"/>
</dbReference>
<evidence type="ECO:0000256" key="3">
    <source>
        <dbReference type="ARBA" id="ARBA00011467"/>
    </source>
</evidence>
<keyword evidence="14" id="KW-0539">Nucleus</keyword>
<evidence type="ECO:0000256" key="2">
    <source>
        <dbReference type="ARBA" id="ARBA00007025"/>
    </source>
</evidence>
<sequence>MFTNNAAEVEGDITNSNEDDSYCGNNLMLKETETIFKVNHEVRNSSVQDEKMSTVSPDYDDISLLANVGVTAYSASLLESKYIEQAKQANDVSDGNVTNSLNCSDDTVKQSTGELVDECGKKVCRGIMDYIFEPSTSSVNGREDNAAESDSDSKIFTPNLEDEASESSINSYDKVEIKQTKKKKAEKSNKGTNRVRDDAYDSDFEKRIRFSAFIRLLHQIGTCFFGYSFNGKLNRYLKSSFTGVFWTVKASEEASKIEKSFDDSYHELDFGLKVPNICWKKLYKYQKTGVKWLNALHEQCVGGILADEMGLGKTIQVVCFLCALSFTQGSSRGFNFCGLGPVLIICPTTLMHQWLKELRKWFPLCRVAIFHSSGTFRGHDSVLVRKFSKLRRDGSVLITSYTTFTKKYKLLISVDWHYVILDEGHKIRNPNAQTTMAIKDIRTPHRLLLSGSPLQNNLKELWSLIDFIYPGRLGSLQSFTEKFAIPITQGGYANANSVQVRTAYKCACVLRDAICPYLLRRMKKDVEMVIQLPSKTEQVLFCEITSFQRKLYKDYLSSRECGRILAGKMDAFIGLITLRKLCNHPDLLTGGPNKHGDYNITIDEDMDFGAACRSGKMMVLKTLLKLWFEQNQRVLIFSQSRQMLTILEKFVIKENYSYLRMDGTTTIANRQPLVDRFNNEKGIFLFLLTTRVGGLGVNLTGANRVVIFDPDWNPSTDMQARERAWRIGQERSVTIYRLLTNGTIEEKIYQRQIFKQFLANRVLIDPKQRRFFKTNDLYELFTLSEAHFLLFFLRLLYNKLYIGDDKGDKNSGTETGSIFYGTAEEVNRGNYFDKTEKQLLIYIIFCQRHASLKKRKFTKEDSEDDESKEFVEEALSAKRIEELKKIARRISQSLVKNANKQSKTANDEKNTNLPNKTYDESNRSLSEISVAKKKLSRKRRKRLFEEQYEVPFLHKQTGYKEPTDEASEESVSKKQNDYVLGMLLKNSQVHSAFCHDQISAKSAPDEQLIEDEANVVAKRAADSIKRSKRKLDFTEPEGKRLRFGAKIASGFLNSISSKDKEIHPDRKLTFDGDALLKPSACDSLFAAIKKRKERFLEGESNGNRTEEYQSLNPSGTEPKKSRFDGLADEIHNFLAVRSGKATTFEILDNFKDKVPVQDTTVFRSLLRLLCTFHAETRTWELKDEFA</sequence>
<dbReference type="WBParaSite" id="SMUV_0000098001-mRNA-1">
    <property type="protein sequence ID" value="SMUV_0000098001-mRNA-1"/>
    <property type="gene ID" value="SMUV_0000098001"/>
</dbReference>
<dbReference type="InterPro" id="IPR014001">
    <property type="entry name" value="Helicase_ATP-bd"/>
</dbReference>
<dbReference type="InterPro" id="IPR000330">
    <property type="entry name" value="SNF2_N"/>
</dbReference>
<comment type="function">
    <text evidence="16">Involved in mitotic DNA repair and meiotic recombination. Functions in the recombinational DNA repair pathway. Essential for interhomolog gene conversion (GC), but may have a less important role in intersister GC than spn-A/Rad51. In the presence of DNA, spn-A/Rad51 enhances the ATPase activity of okr/Rad54.</text>
</comment>
<proteinExistence type="inferred from homology"/>
<evidence type="ECO:0000256" key="7">
    <source>
        <dbReference type="ARBA" id="ARBA00022763"/>
    </source>
</evidence>
<dbReference type="PROSITE" id="PS51192">
    <property type="entry name" value="HELICASE_ATP_BIND_1"/>
    <property type="match status" value="1"/>
</dbReference>
<evidence type="ECO:0000313" key="22">
    <source>
        <dbReference type="WBParaSite" id="SMUV_0000098001-mRNA-1"/>
    </source>
</evidence>
<evidence type="ECO:0000256" key="6">
    <source>
        <dbReference type="ARBA" id="ARBA00022741"/>
    </source>
</evidence>
<dbReference type="Pfam" id="PF00176">
    <property type="entry name" value="SNF2-rel_dom"/>
    <property type="match status" value="1"/>
</dbReference>
<dbReference type="CDD" id="cd18793">
    <property type="entry name" value="SF2_C_SNF"/>
    <property type="match status" value="1"/>
</dbReference>
<dbReference type="InterPro" id="IPR001650">
    <property type="entry name" value="Helicase_C-like"/>
</dbReference>
<dbReference type="Gene3D" id="3.40.50.300">
    <property type="entry name" value="P-loop containing nucleotide triphosphate hydrolases"/>
    <property type="match status" value="1"/>
</dbReference>
<evidence type="ECO:0000256" key="15">
    <source>
        <dbReference type="ARBA" id="ARBA00023306"/>
    </source>
</evidence>
<keyword evidence="21" id="KW-1185">Reference proteome</keyword>
<evidence type="ECO:0000256" key="16">
    <source>
        <dbReference type="ARBA" id="ARBA00024776"/>
    </source>
</evidence>
<evidence type="ECO:0000256" key="18">
    <source>
        <dbReference type="SAM" id="MobiDB-lite"/>
    </source>
</evidence>
<dbReference type="InterPro" id="IPR058951">
    <property type="entry name" value="WHD_Rad26_CSB-like"/>
</dbReference>
<evidence type="ECO:0000256" key="11">
    <source>
        <dbReference type="ARBA" id="ARBA00022840"/>
    </source>
</evidence>
<keyword evidence="10" id="KW-0347">Helicase</keyword>
<evidence type="ECO:0000256" key="1">
    <source>
        <dbReference type="ARBA" id="ARBA00004123"/>
    </source>
</evidence>
<keyword evidence="9" id="KW-0378">Hydrolase</keyword>
<evidence type="ECO:0000259" key="19">
    <source>
        <dbReference type="PROSITE" id="PS51192"/>
    </source>
</evidence>
<dbReference type="PROSITE" id="PS51194">
    <property type="entry name" value="HELICASE_CTER"/>
    <property type="match status" value="1"/>
</dbReference>
<protein>
    <recommendedName>
        <fullName evidence="4">DNA repair and recombination protein RAD54-like</fullName>
    </recommendedName>
    <alternativeName>
        <fullName evidence="17">Protein okra</fullName>
    </alternativeName>
</protein>
<evidence type="ECO:0000256" key="9">
    <source>
        <dbReference type="ARBA" id="ARBA00022801"/>
    </source>
</evidence>
<keyword evidence="5" id="KW-0132">Cell division</keyword>
<dbReference type="Proteomes" id="UP000046393">
    <property type="component" value="Unplaced"/>
</dbReference>
<feature type="domain" description="Helicase C-terminal" evidence="20">
    <location>
        <begin position="619"/>
        <end position="778"/>
    </location>
</feature>
<comment type="subunit">
    <text evidence="3">Interacts (via N-terminus) with spn-A/Rad51.</text>
</comment>
<dbReference type="Pfam" id="PF00271">
    <property type="entry name" value="Helicase_C"/>
    <property type="match status" value="1"/>
</dbReference>
<dbReference type="Pfam" id="PF25875">
    <property type="entry name" value="WHD_Rad26_CSB"/>
    <property type="match status" value="1"/>
</dbReference>
<dbReference type="AlphaFoldDB" id="A0A0N5AA18"/>
<dbReference type="CDD" id="cd22254">
    <property type="entry name" value="CSB_WHD"/>
    <property type="match status" value="1"/>
</dbReference>
<dbReference type="SUPFAM" id="SSF52540">
    <property type="entry name" value="P-loop containing nucleoside triphosphate hydrolases"/>
    <property type="match status" value="2"/>
</dbReference>
<dbReference type="GO" id="GO:0005524">
    <property type="term" value="F:ATP binding"/>
    <property type="evidence" value="ECO:0007669"/>
    <property type="project" value="InterPro"/>
</dbReference>
<dbReference type="GO" id="GO:0008094">
    <property type="term" value="F:ATP-dependent activity, acting on DNA"/>
    <property type="evidence" value="ECO:0007669"/>
    <property type="project" value="TreeGrafter"/>
</dbReference>
<reference evidence="22" key="1">
    <citation type="submission" date="2017-02" db="UniProtKB">
        <authorList>
            <consortium name="WormBaseParasite"/>
        </authorList>
    </citation>
    <scope>IDENTIFICATION</scope>
</reference>
<keyword evidence="11" id="KW-0067">ATP-binding</keyword>
<evidence type="ECO:0000256" key="14">
    <source>
        <dbReference type="ARBA" id="ARBA00023242"/>
    </source>
</evidence>
<organism evidence="21 22">
    <name type="scientific">Syphacia muris</name>
    <dbReference type="NCBI Taxonomy" id="451379"/>
    <lineage>
        <taxon>Eukaryota</taxon>
        <taxon>Metazoa</taxon>
        <taxon>Ecdysozoa</taxon>
        <taxon>Nematoda</taxon>
        <taxon>Chromadorea</taxon>
        <taxon>Rhabditida</taxon>
        <taxon>Spirurina</taxon>
        <taxon>Oxyuridomorpha</taxon>
        <taxon>Oxyuroidea</taxon>
        <taxon>Oxyuridae</taxon>
        <taxon>Syphacia</taxon>
    </lineage>
</organism>
<keyword evidence="15" id="KW-0131">Cell cycle</keyword>
<evidence type="ECO:0000256" key="5">
    <source>
        <dbReference type="ARBA" id="ARBA00022618"/>
    </source>
</evidence>
<dbReference type="GO" id="GO:0051301">
    <property type="term" value="P:cell division"/>
    <property type="evidence" value="ECO:0007669"/>
    <property type="project" value="UniProtKB-KW"/>
</dbReference>
<keyword evidence="13" id="KW-0234">DNA repair</keyword>
<evidence type="ECO:0000259" key="20">
    <source>
        <dbReference type="PROSITE" id="PS51194"/>
    </source>
</evidence>
<feature type="domain" description="Helicase ATP-binding" evidence="19">
    <location>
        <begin position="294"/>
        <end position="471"/>
    </location>
</feature>
<feature type="region of interest" description="Disordered" evidence="18">
    <location>
        <begin position="1"/>
        <end position="20"/>
    </location>
</feature>
<comment type="similarity">
    <text evidence="2">Belongs to the SNF2/RAD54 helicase family.</text>
</comment>
<dbReference type="PANTHER" id="PTHR45629">
    <property type="entry name" value="SNF2/RAD54 FAMILY MEMBER"/>
    <property type="match status" value="1"/>
</dbReference>
<dbReference type="InterPro" id="IPR050496">
    <property type="entry name" value="SNF2_RAD54_helicase_repair"/>
</dbReference>
<evidence type="ECO:0000256" key="17">
    <source>
        <dbReference type="ARBA" id="ARBA00029956"/>
    </source>
</evidence>
<dbReference type="GO" id="GO:0016787">
    <property type="term" value="F:hydrolase activity"/>
    <property type="evidence" value="ECO:0007669"/>
    <property type="project" value="UniProtKB-KW"/>
</dbReference>
<evidence type="ECO:0000256" key="12">
    <source>
        <dbReference type="ARBA" id="ARBA00023125"/>
    </source>
</evidence>